<dbReference type="EMBL" id="JYON01000014">
    <property type="protein sequence ID" value="KJH71151.1"/>
    <property type="molecule type" value="Genomic_DNA"/>
</dbReference>
<evidence type="ECO:0000256" key="13">
    <source>
        <dbReference type="ARBA" id="ARBA00023136"/>
    </source>
</evidence>
<evidence type="ECO:0000256" key="7">
    <source>
        <dbReference type="ARBA" id="ARBA00022475"/>
    </source>
</evidence>
<dbReference type="GO" id="GO:0005886">
    <property type="term" value="C:plasma membrane"/>
    <property type="evidence" value="ECO:0007669"/>
    <property type="project" value="UniProtKB-SubCell"/>
</dbReference>
<comment type="caution">
    <text evidence="20">The sequence shown here is derived from an EMBL/GenBank/DDBJ whole genome shotgun (WGS) entry which is preliminary data.</text>
</comment>
<evidence type="ECO:0000256" key="1">
    <source>
        <dbReference type="ARBA" id="ARBA00001946"/>
    </source>
</evidence>
<keyword evidence="8 19" id="KW-0169">Cobalamin biosynthesis</keyword>
<evidence type="ECO:0000313" key="21">
    <source>
        <dbReference type="Proteomes" id="UP000032452"/>
    </source>
</evidence>
<keyword evidence="21" id="KW-1185">Reference proteome</keyword>
<dbReference type="GO" id="GO:0009236">
    <property type="term" value="P:cobalamin biosynthetic process"/>
    <property type="evidence" value="ECO:0007669"/>
    <property type="project" value="UniProtKB-UniRule"/>
</dbReference>
<comment type="similarity">
    <text evidence="4 19">Belongs to the CobS family.</text>
</comment>
<dbReference type="Pfam" id="PF02654">
    <property type="entry name" value="CobS"/>
    <property type="match status" value="1"/>
</dbReference>
<evidence type="ECO:0000256" key="11">
    <source>
        <dbReference type="ARBA" id="ARBA00022842"/>
    </source>
</evidence>
<evidence type="ECO:0000256" key="5">
    <source>
        <dbReference type="ARBA" id="ARBA00013200"/>
    </source>
</evidence>
<proteinExistence type="inferred from homology"/>
<keyword evidence="12 19" id="KW-1133">Transmembrane helix</keyword>
<protein>
    <recommendedName>
        <fullName evidence="6 19">Adenosylcobinamide-GDP ribazoletransferase</fullName>
        <ecNumber evidence="5 19">2.7.8.26</ecNumber>
    </recommendedName>
    <alternativeName>
        <fullName evidence="16 19">Cobalamin synthase</fullName>
    </alternativeName>
    <alternativeName>
        <fullName evidence="15 19">Cobalamin-5'-phosphate synthase</fullName>
    </alternativeName>
</protein>
<evidence type="ECO:0000256" key="4">
    <source>
        <dbReference type="ARBA" id="ARBA00010561"/>
    </source>
</evidence>
<dbReference type="InterPro" id="IPR003805">
    <property type="entry name" value="CobS"/>
</dbReference>
<evidence type="ECO:0000256" key="6">
    <source>
        <dbReference type="ARBA" id="ARBA00015850"/>
    </source>
</evidence>
<comment type="subcellular location">
    <subcellularLocation>
        <location evidence="2 19">Cell membrane</location>
        <topology evidence="2 19">Multi-pass membrane protein</topology>
    </subcellularLocation>
</comment>
<keyword evidence="10 19" id="KW-0812">Transmembrane</keyword>
<evidence type="ECO:0000256" key="10">
    <source>
        <dbReference type="ARBA" id="ARBA00022692"/>
    </source>
</evidence>
<dbReference type="PANTHER" id="PTHR34148">
    <property type="entry name" value="ADENOSYLCOBINAMIDE-GDP RIBAZOLETRANSFERASE"/>
    <property type="match status" value="1"/>
</dbReference>
<dbReference type="STRING" id="1618023.UH38_14160"/>
<dbReference type="PATRIC" id="fig|1618023.3.peg.4875"/>
<gene>
    <name evidence="19" type="primary">cobS</name>
    <name evidence="20" type="ORF">UH38_14160</name>
</gene>
<dbReference type="PANTHER" id="PTHR34148:SF1">
    <property type="entry name" value="ADENOSYLCOBINAMIDE-GDP RIBAZOLETRANSFERASE"/>
    <property type="match status" value="1"/>
</dbReference>
<evidence type="ECO:0000256" key="17">
    <source>
        <dbReference type="ARBA" id="ARBA00048623"/>
    </source>
</evidence>
<evidence type="ECO:0000256" key="18">
    <source>
        <dbReference type="ARBA" id="ARBA00049504"/>
    </source>
</evidence>
<evidence type="ECO:0000256" key="12">
    <source>
        <dbReference type="ARBA" id="ARBA00022989"/>
    </source>
</evidence>
<evidence type="ECO:0000256" key="2">
    <source>
        <dbReference type="ARBA" id="ARBA00004651"/>
    </source>
</evidence>
<reference evidence="20 21" key="1">
    <citation type="submission" date="2015-02" db="EMBL/GenBank/DDBJ databases">
        <title>Draft genome of a novel marine cyanobacterium (Chroococcales) isolated from South Atlantic Ocean.</title>
        <authorList>
            <person name="Rigonato J."/>
            <person name="Alvarenga D.O."/>
            <person name="Branco L.H."/>
            <person name="Varani A.M."/>
            <person name="Brandini F.P."/>
            <person name="Fiore M.F."/>
        </authorList>
    </citation>
    <scope>NUCLEOTIDE SEQUENCE [LARGE SCALE GENOMIC DNA]</scope>
    <source>
        <strain evidence="20 21">CENA595</strain>
    </source>
</reference>
<dbReference type="UniPathway" id="UPA00148">
    <property type="reaction ID" value="UER00238"/>
</dbReference>
<dbReference type="GO" id="GO:0051073">
    <property type="term" value="F:adenosylcobinamide-GDP ribazoletransferase activity"/>
    <property type="evidence" value="ECO:0007669"/>
    <property type="project" value="UniProtKB-UniRule"/>
</dbReference>
<comment type="function">
    <text evidence="14 19">Joins adenosylcobinamide-GDP and alpha-ribazole to generate adenosylcobalamin (Ado-cobalamin). Also synthesizes adenosylcobalamin 5'-phosphate from adenosylcobinamide-GDP and alpha-ribazole 5'-phosphate.</text>
</comment>
<dbReference type="AlphaFoldDB" id="A0A0D8ZV80"/>
<feature type="transmembrane region" description="Helical" evidence="19">
    <location>
        <begin position="108"/>
        <end position="128"/>
    </location>
</feature>
<dbReference type="Proteomes" id="UP000032452">
    <property type="component" value="Unassembled WGS sequence"/>
</dbReference>
<evidence type="ECO:0000256" key="19">
    <source>
        <dbReference type="HAMAP-Rule" id="MF_00719"/>
    </source>
</evidence>
<comment type="catalytic activity">
    <reaction evidence="18 19">
        <text>alpha-ribazole 5'-phosphate + adenosylcob(III)inamide-GDP = adenosylcob(III)alamin 5'-phosphate + GMP + H(+)</text>
        <dbReference type="Rhea" id="RHEA:23560"/>
        <dbReference type="ChEBI" id="CHEBI:15378"/>
        <dbReference type="ChEBI" id="CHEBI:57918"/>
        <dbReference type="ChEBI" id="CHEBI:58115"/>
        <dbReference type="ChEBI" id="CHEBI:60487"/>
        <dbReference type="ChEBI" id="CHEBI:60493"/>
        <dbReference type="EC" id="2.7.8.26"/>
    </reaction>
</comment>
<evidence type="ECO:0000256" key="15">
    <source>
        <dbReference type="ARBA" id="ARBA00032605"/>
    </source>
</evidence>
<evidence type="ECO:0000256" key="14">
    <source>
        <dbReference type="ARBA" id="ARBA00025228"/>
    </source>
</evidence>
<comment type="pathway">
    <text evidence="3 19">Cofactor biosynthesis; adenosylcobalamin biosynthesis; adenosylcobalamin from cob(II)yrinate a,c-diamide: step 7/7.</text>
</comment>
<accession>A0A0D8ZV80</accession>
<comment type="cofactor">
    <cofactor evidence="1 19">
        <name>Mg(2+)</name>
        <dbReference type="ChEBI" id="CHEBI:18420"/>
    </cofactor>
</comment>
<keyword evidence="13 19" id="KW-0472">Membrane</keyword>
<feature type="transmembrane region" description="Helical" evidence="19">
    <location>
        <begin position="12"/>
        <end position="30"/>
    </location>
</feature>
<keyword evidence="9 19" id="KW-0808">Transferase</keyword>
<feature type="transmembrane region" description="Helical" evidence="19">
    <location>
        <begin position="181"/>
        <end position="200"/>
    </location>
</feature>
<keyword evidence="7 19" id="KW-1003">Cell membrane</keyword>
<keyword evidence="11 19" id="KW-0460">Magnesium</keyword>
<dbReference type="HAMAP" id="MF_00719">
    <property type="entry name" value="CobS"/>
    <property type="match status" value="1"/>
</dbReference>
<dbReference type="EC" id="2.7.8.26" evidence="5 19"/>
<dbReference type="OrthoDB" id="9794626at2"/>
<sequence length="257" mass="27921">MKTGWCCWWRKLSLELMAAIAFYTCIPIPFTNLDFQLVARFAPLVGLIIGAILGILDLGLQSIGVPVLTNSVLVVACWILITGGLHLDGVMDTADGLAVQDRQRRLQVMSDSATGAFGAMAAIALLLIKTAALTELHSYRWLILMAACGWGRYGQQLAILKYLYLKSTGKGAFHKAAVRSYWDLLPSLLLLLGLSALPIFLGSDRFSLYMAVGGIAIAFLTGAWFNRQLGGHTGDTYGAVVEWTEALYLCLLTTVET</sequence>
<feature type="transmembrane region" description="Helical" evidence="19">
    <location>
        <begin position="37"/>
        <end position="56"/>
    </location>
</feature>
<feature type="transmembrane region" description="Helical" evidence="19">
    <location>
        <begin position="206"/>
        <end position="225"/>
    </location>
</feature>
<evidence type="ECO:0000256" key="16">
    <source>
        <dbReference type="ARBA" id="ARBA00032853"/>
    </source>
</evidence>
<dbReference type="NCBIfam" id="TIGR00317">
    <property type="entry name" value="cobS"/>
    <property type="match status" value="1"/>
</dbReference>
<feature type="transmembrane region" description="Helical" evidence="19">
    <location>
        <begin position="68"/>
        <end position="87"/>
    </location>
</feature>
<evidence type="ECO:0000256" key="9">
    <source>
        <dbReference type="ARBA" id="ARBA00022679"/>
    </source>
</evidence>
<name>A0A0D8ZV80_9CYAN</name>
<comment type="catalytic activity">
    <reaction evidence="17 19">
        <text>alpha-ribazole + adenosylcob(III)inamide-GDP = adenosylcob(III)alamin + GMP + H(+)</text>
        <dbReference type="Rhea" id="RHEA:16049"/>
        <dbReference type="ChEBI" id="CHEBI:10329"/>
        <dbReference type="ChEBI" id="CHEBI:15378"/>
        <dbReference type="ChEBI" id="CHEBI:18408"/>
        <dbReference type="ChEBI" id="CHEBI:58115"/>
        <dbReference type="ChEBI" id="CHEBI:60487"/>
        <dbReference type="EC" id="2.7.8.26"/>
    </reaction>
</comment>
<evidence type="ECO:0000256" key="3">
    <source>
        <dbReference type="ARBA" id="ARBA00004663"/>
    </source>
</evidence>
<dbReference type="RefSeq" id="WP_045055318.1">
    <property type="nucleotide sequence ID" value="NZ_CAWMDP010000057.1"/>
</dbReference>
<evidence type="ECO:0000256" key="8">
    <source>
        <dbReference type="ARBA" id="ARBA00022573"/>
    </source>
</evidence>
<dbReference type="GO" id="GO:0008818">
    <property type="term" value="F:cobalamin 5'-phosphate synthase activity"/>
    <property type="evidence" value="ECO:0007669"/>
    <property type="project" value="UniProtKB-UniRule"/>
</dbReference>
<evidence type="ECO:0000313" key="20">
    <source>
        <dbReference type="EMBL" id="KJH71151.1"/>
    </source>
</evidence>
<organism evidence="20 21">
    <name type="scientific">Aliterella atlantica CENA595</name>
    <dbReference type="NCBI Taxonomy" id="1618023"/>
    <lineage>
        <taxon>Bacteria</taxon>
        <taxon>Bacillati</taxon>
        <taxon>Cyanobacteriota</taxon>
        <taxon>Cyanophyceae</taxon>
        <taxon>Chroococcidiopsidales</taxon>
        <taxon>Aliterellaceae</taxon>
        <taxon>Aliterella</taxon>
    </lineage>
</organism>